<dbReference type="InterPro" id="IPR017871">
    <property type="entry name" value="ABC_transporter-like_CS"/>
</dbReference>
<sequence>MEAAYIVDMQGIVKNFPGTRALDGVDLRIKKGEIHALLGENGAGKSTLMNILLGVYAMDEGRILYEGKELQIKSPAEALKLGIAMIPQELNLVPEASVAENIFLGNEQRSAGGMIRWSEVQKKATEVLEGLGVSMDVGMQVKKLSASYQQLVLIARSLAYNPKVLILDEPTAALTQEEAKLLFAAMGRLKEKGTAMIFITHHLNEVMAEADRMTILRDGQLVHVCEKTEITKDQIISFMANRQVTRRKKVKRQVFDEVFFEVKHMSRKPEYEDVSFQVRKGEILCFAGLIGAGRTELFQSVYGLTKPDPQAEIYFEGKRVNIDGPRDAIRLGIGYVPEERRLMGIFPILDISENMMLPAYRQYVRSGLIQYKKVHQTADEYVDRIRVKTPSLGTLIRNLSGGNQQKVIVARWLAKGIRMMIFDEPTRGIDVNAKDEIHDLITELADQGVTVVVISSEMEEVMALADRIIVMHAGKVQGEIEQVELVREDDILKVAFQDS</sequence>
<accession>A0A174A9K0</accession>
<reference evidence="10 11" key="1">
    <citation type="submission" date="2015-09" db="EMBL/GenBank/DDBJ databases">
        <authorList>
            <consortium name="Pathogen Informatics"/>
        </authorList>
    </citation>
    <scope>NUCLEOTIDE SEQUENCE [LARGE SCALE GENOMIC DNA]</scope>
    <source>
        <strain evidence="10 11">2789STDY5834876</strain>
    </source>
</reference>
<dbReference type="EC" id="3.6.3.17" evidence="10"/>
<dbReference type="FunFam" id="3.40.50.300:FF:000127">
    <property type="entry name" value="Ribose import ATP-binding protein RbsA"/>
    <property type="match status" value="1"/>
</dbReference>
<dbReference type="SMART" id="SM00382">
    <property type="entry name" value="AAA"/>
    <property type="match status" value="2"/>
</dbReference>
<evidence type="ECO:0000313" key="11">
    <source>
        <dbReference type="Proteomes" id="UP000095544"/>
    </source>
</evidence>
<keyword evidence="10" id="KW-0378">Hydrolase</keyword>
<dbReference type="STRING" id="39482.ERS852491_00653"/>
<dbReference type="PROSITE" id="PS50893">
    <property type="entry name" value="ABC_TRANSPORTER_2"/>
    <property type="match status" value="2"/>
</dbReference>
<evidence type="ECO:0000256" key="6">
    <source>
        <dbReference type="ARBA" id="ARBA00022840"/>
    </source>
</evidence>
<evidence type="ECO:0000256" key="5">
    <source>
        <dbReference type="ARBA" id="ARBA00022741"/>
    </source>
</evidence>
<organism evidence="10 11">
    <name type="scientific">Faecalicatena contorta</name>
    <dbReference type="NCBI Taxonomy" id="39482"/>
    <lineage>
        <taxon>Bacteria</taxon>
        <taxon>Bacillati</taxon>
        <taxon>Bacillota</taxon>
        <taxon>Clostridia</taxon>
        <taxon>Lachnospirales</taxon>
        <taxon>Lachnospiraceae</taxon>
        <taxon>Faecalicatena</taxon>
    </lineage>
</organism>
<evidence type="ECO:0000256" key="8">
    <source>
        <dbReference type="ARBA" id="ARBA00023136"/>
    </source>
</evidence>
<keyword evidence="7" id="KW-1278">Translocase</keyword>
<keyword evidence="4" id="KW-0677">Repeat</keyword>
<dbReference type="EMBL" id="CYZU01000004">
    <property type="protein sequence ID" value="CUN84997.1"/>
    <property type="molecule type" value="Genomic_DNA"/>
</dbReference>
<keyword evidence="8" id="KW-0472">Membrane</keyword>
<evidence type="ECO:0000259" key="9">
    <source>
        <dbReference type="PROSITE" id="PS50893"/>
    </source>
</evidence>
<feature type="domain" description="ABC transporter" evidence="9">
    <location>
        <begin position="253"/>
        <end position="498"/>
    </location>
</feature>
<dbReference type="GO" id="GO:0016887">
    <property type="term" value="F:ATP hydrolysis activity"/>
    <property type="evidence" value="ECO:0007669"/>
    <property type="project" value="InterPro"/>
</dbReference>
<proteinExistence type="predicted"/>
<evidence type="ECO:0000256" key="3">
    <source>
        <dbReference type="ARBA" id="ARBA00022475"/>
    </source>
</evidence>
<feature type="domain" description="ABC transporter" evidence="9">
    <location>
        <begin position="7"/>
        <end position="243"/>
    </location>
</feature>
<dbReference type="Pfam" id="PF00005">
    <property type="entry name" value="ABC_tran"/>
    <property type="match status" value="2"/>
</dbReference>
<dbReference type="GO" id="GO:0005886">
    <property type="term" value="C:plasma membrane"/>
    <property type="evidence" value="ECO:0007669"/>
    <property type="project" value="UniProtKB-SubCell"/>
</dbReference>
<evidence type="ECO:0000256" key="2">
    <source>
        <dbReference type="ARBA" id="ARBA00022448"/>
    </source>
</evidence>
<dbReference type="GO" id="GO:0005524">
    <property type="term" value="F:ATP binding"/>
    <property type="evidence" value="ECO:0007669"/>
    <property type="project" value="UniProtKB-KW"/>
</dbReference>
<evidence type="ECO:0000313" key="10">
    <source>
        <dbReference type="EMBL" id="CUN84997.1"/>
    </source>
</evidence>
<evidence type="ECO:0000256" key="1">
    <source>
        <dbReference type="ARBA" id="ARBA00004202"/>
    </source>
</evidence>
<dbReference type="InterPro" id="IPR003439">
    <property type="entry name" value="ABC_transporter-like_ATP-bd"/>
</dbReference>
<evidence type="ECO:0000256" key="4">
    <source>
        <dbReference type="ARBA" id="ARBA00022737"/>
    </source>
</evidence>
<gene>
    <name evidence="10" type="primary">mglA_3</name>
    <name evidence="10" type="ORF">ERS852491_00653</name>
</gene>
<dbReference type="InterPro" id="IPR003593">
    <property type="entry name" value="AAA+_ATPase"/>
</dbReference>
<dbReference type="AlphaFoldDB" id="A0A174A9K0"/>
<dbReference type="OrthoDB" id="9771863at2"/>
<dbReference type="SUPFAM" id="SSF52540">
    <property type="entry name" value="P-loop containing nucleoside triphosphate hydrolases"/>
    <property type="match status" value="2"/>
</dbReference>
<dbReference type="Proteomes" id="UP000095544">
    <property type="component" value="Unassembled WGS sequence"/>
</dbReference>
<keyword evidence="3" id="KW-1003">Cell membrane</keyword>
<dbReference type="InterPro" id="IPR027417">
    <property type="entry name" value="P-loop_NTPase"/>
</dbReference>
<dbReference type="InterPro" id="IPR050107">
    <property type="entry name" value="ABC_carbohydrate_import_ATPase"/>
</dbReference>
<dbReference type="CDD" id="cd03216">
    <property type="entry name" value="ABC_Carb_Monos_I"/>
    <property type="match status" value="1"/>
</dbReference>
<dbReference type="Gene3D" id="3.40.50.300">
    <property type="entry name" value="P-loop containing nucleotide triphosphate hydrolases"/>
    <property type="match status" value="2"/>
</dbReference>
<dbReference type="PANTHER" id="PTHR43790">
    <property type="entry name" value="CARBOHYDRATE TRANSPORT ATP-BINDING PROTEIN MG119-RELATED"/>
    <property type="match status" value="1"/>
</dbReference>
<keyword evidence="6 10" id="KW-0067">ATP-binding</keyword>
<dbReference type="RefSeq" id="WP_055151020.1">
    <property type="nucleotide sequence ID" value="NZ_CYZU01000004.1"/>
</dbReference>
<name>A0A174A9K0_9FIRM</name>
<dbReference type="PROSITE" id="PS00211">
    <property type="entry name" value="ABC_TRANSPORTER_1"/>
    <property type="match status" value="1"/>
</dbReference>
<evidence type="ECO:0000256" key="7">
    <source>
        <dbReference type="ARBA" id="ARBA00022967"/>
    </source>
</evidence>
<comment type="subcellular location">
    <subcellularLocation>
        <location evidence="1">Cell membrane</location>
        <topology evidence="1">Peripheral membrane protein</topology>
    </subcellularLocation>
</comment>
<keyword evidence="2" id="KW-0813">Transport</keyword>
<dbReference type="PANTHER" id="PTHR43790:SF9">
    <property type="entry name" value="GALACTOFURANOSE TRANSPORTER ATP-BINDING PROTEIN YTFR"/>
    <property type="match status" value="1"/>
</dbReference>
<keyword evidence="5" id="KW-0547">Nucleotide-binding</keyword>
<dbReference type="CDD" id="cd03215">
    <property type="entry name" value="ABC_Carb_Monos_II"/>
    <property type="match status" value="1"/>
</dbReference>
<protein>
    <submittedName>
        <fullName evidence="10">Galactose/methyl galactoside import ATP-binding protein MglA</fullName>
        <ecNumber evidence="10">3.6.3.17</ecNumber>
    </submittedName>
</protein>